<name>S6B636_SULDS</name>
<dbReference type="EMBL" id="AP013066">
    <property type="protein sequence ID" value="BAN35982.1"/>
    <property type="molecule type" value="Genomic_DNA"/>
</dbReference>
<protein>
    <recommendedName>
        <fullName evidence="4">DUF2892 domain-containing protein</fullName>
    </recommendedName>
</protein>
<keyword evidence="1" id="KW-0472">Membrane</keyword>
<accession>S6B636</accession>
<evidence type="ECO:0000256" key="1">
    <source>
        <dbReference type="SAM" id="Phobius"/>
    </source>
</evidence>
<feature type="transmembrane region" description="Helical" evidence="1">
    <location>
        <begin position="7"/>
        <end position="26"/>
    </location>
</feature>
<keyword evidence="1" id="KW-1133">Transmembrane helix</keyword>
<evidence type="ECO:0008006" key="4">
    <source>
        <dbReference type="Google" id="ProtNLM"/>
    </source>
</evidence>
<dbReference type="KEGG" id="sdr:SCD_n02173"/>
<sequence length="56" mass="6023">MIKKTRIRRTGALVMVVLGAILMFLAPEVWPGALLLALGVIIELVGITLEHNADKG</sequence>
<keyword evidence="1" id="KW-0812">Transmembrane</keyword>
<evidence type="ECO:0000313" key="3">
    <source>
        <dbReference type="Proteomes" id="UP000015559"/>
    </source>
</evidence>
<proteinExistence type="predicted"/>
<organism evidence="2 3">
    <name type="scientific">Sulfuricella denitrificans (strain DSM 22764 / NBRC 105220 / skB26)</name>
    <dbReference type="NCBI Taxonomy" id="1163617"/>
    <lineage>
        <taxon>Bacteria</taxon>
        <taxon>Pseudomonadati</taxon>
        <taxon>Pseudomonadota</taxon>
        <taxon>Betaproteobacteria</taxon>
        <taxon>Nitrosomonadales</taxon>
        <taxon>Sulfuricellaceae</taxon>
        <taxon>Sulfuricella</taxon>
    </lineage>
</organism>
<dbReference type="AlphaFoldDB" id="S6B636"/>
<gene>
    <name evidence="2" type="ORF">SCD_n02173</name>
</gene>
<keyword evidence="3" id="KW-1185">Reference proteome</keyword>
<evidence type="ECO:0000313" key="2">
    <source>
        <dbReference type="EMBL" id="BAN35982.1"/>
    </source>
</evidence>
<reference evidence="2 3" key="1">
    <citation type="journal article" date="2012" name="Appl. Environ. Microbiol.">
        <title>Draft genome sequence of a psychrotolerant sulfur-oxidizing bacterium, Sulfuricella denitrificans skB26, and proteomic insights into cold adaptation.</title>
        <authorList>
            <person name="Watanabe T."/>
            <person name="Kojima H."/>
            <person name="Fukui M."/>
        </authorList>
    </citation>
    <scope>NUCLEOTIDE SEQUENCE [LARGE SCALE GENOMIC DNA]</scope>
    <source>
        <strain evidence="3">skB26</strain>
    </source>
</reference>
<dbReference type="Proteomes" id="UP000015559">
    <property type="component" value="Chromosome"/>
</dbReference>
<dbReference type="RefSeq" id="WP_009205179.1">
    <property type="nucleotide sequence ID" value="NC_022357.1"/>
</dbReference>
<dbReference type="OrthoDB" id="8566257at2"/>
<dbReference type="HOGENOM" id="CLU_3048718_0_0_4"/>